<evidence type="ECO:0000259" key="2">
    <source>
        <dbReference type="Pfam" id="PF02543"/>
    </source>
</evidence>
<organism evidence="4">
    <name type="scientific">marine metagenome</name>
    <dbReference type="NCBI Taxonomy" id="408172"/>
    <lineage>
        <taxon>unclassified sequences</taxon>
        <taxon>metagenomes</taxon>
        <taxon>ecological metagenomes</taxon>
    </lineage>
</organism>
<sequence length="279" mass="31307">DTSWHRGLSKVEAWKERPEVHPEDVPTAAQAVYEKIFRDIIKEVSNHKLNETGNIIFVGGCALNVSANRFLSDYFSRIHIPSNPGDSGSAVGCILARTRNHIDPTPYLGYDIQGPFPFKEIIDELMVKRVVGVANGRCEFGPRALGNRTLFGDPRDPKIKDRINLVKGREPFRPFAPMILEEDVPKYFNGGFLSPYMSCALQATQEFRNKYPGVVHLDGTSRLQVVKEDPHKTLLQIWKDITKCPVLLNTSLNVKGEPIVNTKENAKAFTKKTGVNVYS</sequence>
<gene>
    <name evidence="4" type="ORF">METZ01_LOCUS358460</name>
</gene>
<feature type="domain" description="Carbamoyltransferase C-terminal" evidence="3">
    <location>
        <begin position="124"/>
        <end position="277"/>
    </location>
</feature>
<accession>A0A382S6T6</accession>
<dbReference type="InterPro" id="IPR051338">
    <property type="entry name" value="NodU/CmcH_Carbamoyltrnsfr"/>
</dbReference>
<dbReference type="Gene3D" id="3.30.420.40">
    <property type="match status" value="1"/>
</dbReference>
<dbReference type="Pfam" id="PF02543">
    <property type="entry name" value="Carbam_trans_N"/>
    <property type="match status" value="1"/>
</dbReference>
<evidence type="ECO:0000313" key="4">
    <source>
        <dbReference type="EMBL" id="SVD05606.1"/>
    </source>
</evidence>
<dbReference type="Gene3D" id="3.90.870.20">
    <property type="entry name" value="Carbamoyltransferase, C-terminal domain"/>
    <property type="match status" value="1"/>
</dbReference>
<proteinExistence type="inferred from homology"/>
<dbReference type="PANTHER" id="PTHR34847:SF1">
    <property type="entry name" value="NODULATION PROTEIN U"/>
    <property type="match status" value="1"/>
</dbReference>
<reference evidence="4" key="1">
    <citation type="submission" date="2018-05" db="EMBL/GenBank/DDBJ databases">
        <authorList>
            <person name="Lanie J.A."/>
            <person name="Ng W.-L."/>
            <person name="Kazmierczak K.M."/>
            <person name="Andrzejewski T.M."/>
            <person name="Davidsen T.M."/>
            <person name="Wayne K.J."/>
            <person name="Tettelin H."/>
            <person name="Glass J.I."/>
            <person name="Rusch D."/>
            <person name="Podicherti R."/>
            <person name="Tsui H.-C.T."/>
            <person name="Winkler M.E."/>
        </authorList>
    </citation>
    <scope>NUCLEOTIDE SEQUENCE</scope>
</reference>
<comment type="similarity">
    <text evidence="1">Belongs to the NodU/CmcH family.</text>
</comment>
<feature type="non-terminal residue" evidence="4">
    <location>
        <position position="1"/>
    </location>
</feature>
<dbReference type="InterPro" id="IPR003696">
    <property type="entry name" value="Carbtransf_dom"/>
</dbReference>
<name>A0A382S6T6_9ZZZZ</name>
<evidence type="ECO:0008006" key="5">
    <source>
        <dbReference type="Google" id="ProtNLM"/>
    </source>
</evidence>
<dbReference type="EMBL" id="UINC01126857">
    <property type="protein sequence ID" value="SVD05606.1"/>
    <property type="molecule type" value="Genomic_DNA"/>
</dbReference>
<protein>
    <recommendedName>
        <fullName evidence="5">Carbamoyltransferase</fullName>
    </recommendedName>
</protein>
<feature type="domain" description="Carbamoyltransferase" evidence="2">
    <location>
        <begin position="22"/>
        <end position="93"/>
    </location>
</feature>
<dbReference type="InterPro" id="IPR038152">
    <property type="entry name" value="Carbam_trans_C_sf"/>
</dbReference>
<dbReference type="GO" id="GO:0003824">
    <property type="term" value="F:catalytic activity"/>
    <property type="evidence" value="ECO:0007669"/>
    <property type="project" value="InterPro"/>
</dbReference>
<evidence type="ECO:0000259" key="3">
    <source>
        <dbReference type="Pfam" id="PF16861"/>
    </source>
</evidence>
<dbReference type="Pfam" id="PF16861">
    <property type="entry name" value="Carbam_trans_C"/>
    <property type="match status" value="1"/>
</dbReference>
<dbReference type="PANTHER" id="PTHR34847">
    <property type="entry name" value="NODULATION PROTEIN U"/>
    <property type="match status" value="1"/>
</dbReference>
<dbReference type="InterPro" id="IPR031730">
    <property type="entry name" value="Carbam_trans_C"/>
</dbReference>
<dbReference type="AlphaFoldDB" id="A0A382S6T6"/>
<evidence type="ECO:0000256" key="1">
    <source>
        <dbReference type="ARBA" id="ARBA00006129"/>
    </source>
</evidence>